<feature type="active site" evidence="4">
    <location>
        <position position="83"/>
    </location>
</feature>
<dbReference type="PROSITE" id="PS51679">
    <property type="entry name" value="SAM_MT_C5"/>
    <property type="match status" value="1"/>
</dbReference>
<keyword evidence="2 4" id="KW-0808">Transferase</keyword>
<evidence type="ECO:0000313" key="6">
    <source>
        <dbReference type="Proteomes" id="UP001648503"/>
    </source>
</evidence>
<dbReference type="EMBL" id="JAFCIX010000340">
    <property type="protein sequence ID" value="KAH6593974.1"/>
    <property type="molecule type" value="Genomic_DNA"/>
</dbReference>
<reference evidence="5 6" key="1">
    <citation type="submission" date="2021-02" db="EMBL/GenBank/DDBJ databases">
        <title>Variation within the Batrachochytrium salamandrivorans European outbreak.</title>
        <authorList>
            <person name="Kelly M."/>
            <person name="Pasmans F."/>
            <person name="Shea T.P."/>
            <person name="Munoz J.F."/>
            <person name="Carranza S."/>
            <person name="Cuomo C.A."/>
            <person name="Martel A."/>
        </authorList>
    </citation>
    <scope>NUCLEOTIDE SEQUENCE [LARGE SCALE GENOMIC DNA]</scope>
    <source>
        <strain evidence="5 6">AMFP18/2</strain>
    </source>
</reference>
<keyword evidence="6" id="KW-1185">Reference proteome</keyword>
<dbReference type="Pfam" id="PF00145">
    <property type="entry name" value="DNA_methylase"/>
    <property type="match status" value="1"/>
</dbReference>
<dbReference type="InterPro" id="IPR050750">
    <property type="entry name" value="C5-MTase"/>
</dbReference>
<dbReference type="PANTHER" id="PTHR46098">
    <property type="entry name" value="TRNA (CYTOSINE(38)-C(5))-METHYLTRANSFERASE"/>
    <property type="match status" value="1"/>
</dbReference>
<keyword evidence="3 4" id="KW-0949">S-adenosyl-L-methionine</keyword>
<evidence type="ECO:0000256" key="4">
    <source>
        <dbReference type="PROSITE-ProRule" id="PRU01016"/>
    </source>
</evidence>
<evidence type="ECO:0000256" key="1">
    <source>
        <dbReference type="ARBA" id="ARBA00022603"/>
    </source>
</evidence>
<sequence length="290" mass="32534">MTPIGAPRVRALEFFSGIGGMHYGLEWAAADFEIVAAFDINPTANKCYQHNFNINPIEKNIQNLNPATFDKFNANCWLMSPPCQPYTRTGKQLDHEDPRALGFLFLMDVLAKMEHPPTYIFIENVVNFEIEIHTVGEFVEENVSFSHPPFKIPERLLKSRGSFDPLVVAVPSHFRTSCFTKAYGRHGVASGAFLQTKGFDEDTAALLNARGAVDKLGLRLFTPTEIARIHGFPIDDKAPKSLHVPKLDGERHSFSFPEGINIQQQWRLLGNSMCVVVVGEIIRQVLLSHE</sequence>
<evidence type="ECO:0000313" key="5">
    <source>
        <dbReference type="EMBL" id="KAH6593974.1"/>
    </source>
</evidence>
<keyword evidence="1 4" id="KW-0489">Methyltransferase</keyword>
<dbReference type="InterPro" id="IPR029063">
    <property type="entry name" value="SAM-dependent_MTases_sf"/>
</dbReference>
<evidence type="ECO:0008006" key="7">
    <source>
        <dbReference type="Google" id="ProtNLM"/>
    </source>
</evidence>
<dbReference type="InterPro" id="IPR001525">
    <property type="entry name" value="C5_MeTfrase"/>
</dbReference>
<dbReference type="SUPFAM" id="SSF53335">
    <property type="entry name" value="S-adenosyl-L-methionine-dependent methyltransferases"/>
    <property type="match status" value="1"/>
</dbReference>
<dbReference type="PRINTS" id="PR00105">
    <property type="entry name" value="C5METTRFRASE"/>
</dbReference>
<gene>
    <name evidence="5" type="ORF">BASA50_006885</name>
</gene>
<dbReference type="Proteomes" id="UP001648503">
    <property type="component" value="Unassembled WGS sequence"/>
</dbReference>
<name>A0ABQ8F9J5_9FUNG</name>
<accession>A0ABQ8F9J5</accession>
<comment type="caution">
    <text evidence="5">The sequence shown here is derived from an EMBL/GenBank/DDBJ whole genome shotgun (WGS) entry which is preliminary data.</text>
</comment>
<protein>
    <recommendedName>
        <fullName evidence="7">DNA (Cytosine-5-)-methyltransferase</fullName>
    </recommendedName>
</protein>
<dbReference type="PANTHER" id="PTHR46098:SF1">
    <property type="entry name" value="TRNA (CYTOSINE(38)-C(5))-METHYLTRANSFERASE"/>
    <property type="match status" value="1"/>
</dbReference>
<proteinExistence type="inferred from homology"/>
<dbReference type="Gene3D" id="3.40.50.150">
    <property type="entry name" value="Vaccinia Virus protein VP39"/>
    <property type="match status" value="1"/>
</dbReference>
<evidence type="ECO:0000256" key="3">
    <source>
        <dbReference type="ARBA" id="ARBA00022691"/>
    </source>
</evidence>
<evidence type="ECO:0000256" key="2">
    <source>
        <dbReference type="ARBA" id="ARBA00022679"/>
    </source>
</evidence>
<comment type="similarity">
    <text evidence="4">Belongs to the class I-like SAM-binding methyltransferase superfamily. C5-methyltransferase family.</text>
</comment>
<organism evidence="5 6">
    <name type="scientific">Batrachochytrium salamandrivorans</name>
    <dbReference type="NCBI Taxonomy" id="1357716"/>
    <lineage>
        <taxon>Eukaryota</taxon>
        <taxon>Fungi</taxon>
        <taxon>Fungi incertae sedis</taxon>
        <taxon>Chytridiomycota</taxon>
        <taxon>Chytridiomycota incertae sedis</taxon>
        <taxon>Chytridiomycetes</taxon>
        <taxon>Rhizophydiales</taxon>
        <taxon>Rhizophydiales incertae sedis</taxon>
        <taxon>Batrachochytrium</taxon>
    </lineage>
</organism>